<keyword evidence="2" id="KW-1185">Reference proteome</keyword>
<reference evidence="1 2" key="1">
    <citation type="journal article" date="2014" name="BMC Genomics">
        <title>Genome sequencing of four Aureobasidium pullulans varieties: biotechnological potential, stress tolerance, and description of new species.</title>
        <authorList>
            <person name="Gostin Ar C."/>
            <person name="Ohm R.A."/>
            <person name="Kogej T."/>
            <person name="Sonjak S."/>
            <person name="Turk M."/>
            <person name="Zajc J."/>
            <person name="Zalar P."/>
            <person name="Grube M."/>
            <person name="Sun H."/>
            <person name="Han J."/>
            <person name="Sharma A."/>
            <person name="Chiniquy J."/>
            <person name="Ngan C.Y."/>
            <person name="Lipzen A."/>
            <person name="Barry K."/>
            <person name="Grigoriev I.V."/>
            <person name="Gunde-Cimerman N."/>
        </authorList>
    </citation>
    <scope>NUCLEOTIDE SEQUENCE [LARGE SCALE GENOMIC DNA]</scope>
    <source>
        <strain evidence="1 2">CBS 147.97</strain>
    </source>
</reference>
<name>A0A074WTU4_9PEZI</name>
<gene>
    <name evidence="1" type="ORF">M436DRAFT_64289</name>
</gene>
<evidence type="ECO:0000313" key="2">
    <source>
        <dbReference type="Proteomes" id="UP000027730"/>
    </source>
</evidence>
<dbReference type="EMBL" id="KL584710">
    <property type="protein sequence ID" value="KEQ73137.1"/>
    <property type="molecule type" value="Genomic_DNA"/>
</dbReference>
<dbReference type="HOGENOM" id="CLU_1927186_0_0_1"/>
<sequence>MAILDVPELLPWMQKAMTTFGPEGRRRCAMTSVNMKKRLVGVKFALQVLLFADESVRRRFAQIWVTKRSKTIRPSDRYALAEYEELAELTEPTELYTMKINIGGAICFVYLPSRVDSSGGSGFDIAGAQSG</sequence>
<protein>
    <submittedName>
        <fullName evidence="1">Uncharacterized protein</fullName>
    </submittedName>
</protein>
<evidence type="ECO:0000313" key="1">
    <source>
        <dbReference type="EMBL" id="KEQ73137.1"/>
    </source>
</evidence>
<organism evidence="1 2">
    <name type="scientific">Aureobasidium namibiae CBS 147.97</name>
    <dbReference type="NCBI Taxonomy" id="1043004"/>
    <lineage>
        <taxon>Eukaryota</taxon>
        <taxon>Fungi</taxon>
        <taxon>Dikarya</taxon>
        <taxon>Ascomycota</taxon>
        <taxon>Pezizomycotina</taxon>
        <taxon>Dothideomycetes</taxon>
        <taxon>Dothideomycetidae</taxon>
        <taxon>Dothideales</taxon>
        <taxon>Saccotheciaceae</taxon>
        <taxon>Aureobasidium</taxon>
    </lineage>
</organism>
<dbReference type="GeneID" id="25413664"/>
<dbReference type="RefSeq" id="XP_013427179.1">
    <property type="nucleotide sequence ID" value="XM_013571725.1"/>
</dbReference>
<dbReference type="AlphaFoldDB" id="A0A074WTU4"/>
<dbReference type="Proteomes" id="UP000027730">
    <property type="component" value="Unassembled WGS sequence"/>
</dbReference>
<accession>A0A074WTU4</accession>
<proteinExistence type="predicted"/>